<accession>A0A1Y2DFA5</accession>
<name>A0A1Y2DFA5_9FUNG</name>
<keyword evidence="3" id="KW-1185">Reference proteome</keyword>
<evidence type="ECO:0000313" key="2">
    <source>
        <dbReference type="EMBL" id="ORY57952.1"/>
    </source>
</evidence>
<gene>
    <name evidence="2" type="ORF">LY90DRAFT_506353</name>
</gene>
<feature type="domain" description="Archaeal flagella protein FlaD/E" evidence="1">
    <location>
        <begin position="54"/>
        <end position="99"/>
    </location>
</feature>
<dbReference type="InterPro" id="IPR006752">
    <property type="entry name" value="Arch_fla_DE"/>
</dbReference>
<dbReference type="Pfam" id="PF04659">
    <property type="entry name" value="Arch_fla_DE"/>
    <property type="match status" value="1"/>
</dbReference>
<dbReference type="EMBL" id="MCOG01000068">
    <property type="protein sequence ID" value="ORY57952.1"/>
    <property type="molecule type" value="Genomic_DNA"/>
</dbReference>
<dbReference type="AlphaFoldDB" id="A0A1Y2DFA5"/>
<protein>
    <recommendedName>
        <fullName evidence="1">Archaeal flagella protein FlaD/E domain-containing protein</fullName>
    </recommendedName>
</protein>
<dbReference type="Proteomes" id="UP000193920">
    <property type="component" value="Unassembled WGS sequence"/>
</dbReference>
<evidence type="ECO:0000259" key="1">
    <source>
        <dbReference type="Pfam" id="PF04659"/>
    </source>
</evidence>
<reference evidence="2 3" key="1">
    <citation type="submission" date="2016-08" db="EMBL/GenBank/DDBJ databases">
        <title>A Parts List for Fungal Cellulosomes Revealed by Comparative Genomics.</title>
        <authorList>
            <consortium name="DOE Joint Genome Institute"/>
            <person name="Haitjema C.H."/>
            <person name="Gilmore S.P."/>
            <person name="Henske J.K."/>
            <person name="Solomon K.V."/>
            <person name="De Groot R."/>
            <person name="Kuo A."/>
            <person name="Mondo S.J."/>
            <person name="Salamov A.A."/>
            <person name="Labutti K."/>
            <person name="Zhao Z."/>
            <person name="Chiniquy J."/>
            <person name="Barry K."/>
            <person name="Brewer H.M."/>
            <person name="Purvine S.O."/>
            <person name="Wright A.T."/>
            <person name="Boxma B."/>
            <person name="Van Alen T."/>
            <person name="Hackstein J.H."/>
            <person name="Baker S.E."/>
            <person name="Grigoriev I.V."/>
            <person name="O'Malley M.A."/>
        </authorList>
    </citation>
    <scope>NUCLEOTIDE SEQUENCE [LARGE SCALE GENOMIC DNA]</scope>
    <source>
        <strain evidence="2 3">G1</strain>
    </source>
</reference>
<proteinExistence type="predicted"/>
<evidence type="ECO:0000313" key="3">
    <source>
        <dbReference type="Proteomes" id="UP000193920"/>
    </source>
</evidence>
<organism evidence="2 3">
    <name type="scientific">Neocallimastix californiae</name>
    <dbReference type="NCBI Taxonomy" id="1754190"/>
    <lineage>
        <taxon>Eukaryota</taxon>
        <taxon>Fungi</taxon>
        <taxon>Fungi incertae sedis</taxon>
        <taxon>Chytridiomycota</taxon>
        <taxon>Chytridiomycota incertae sedis</taxon>
        <taxon>Neocallimastigomycetes</taxon>
        <taxon>Neocallimastigales</taxon>
        <taxon>Neocallimastigaceae</taxon>
        <taxon>Neocallimastix</taxon>
    </lineage>
</organism>
<comment type="caution">
    <text evidence="2">The sequence shown here is derived from an EMBL/GenBank/DDBJ whole genome shotgun (WGS) entry which is preliminary data.</text>
</comment>
<sequence length="107" mass="12996">MEENLIIDIIPKFVNVTNIKKKQIYSNLPFINPEYIFDIYIIIKIISIKNNYCQFLKFLEYLYKTYLVDYDMKIWNYYNNIEHITTDASKSLNNYLNNLFLTKPSFL</sequence>